<feature type="signal peptide" evidence="2">
    <location>
        <begin position="1"/>
        <end position="24"/>
    </location>
</feature>
<gene>
    <name evidence="3" type="ORF">JQS30_06665</name>
</gene>
<evidence type="ECO:0000256" key="1">
    <source>
        <dbReference type="SAM" id="MobiDB-lite"/>
    </source>
</evidence>
<evidence type="ECO:0000256" key="2">
    <source>
        <dbReference type="SAM" id="SignalP"/>
    </source>
</evidence>
<dbReference type="Proteomes" id="UP000662939">
    <property type="component" value="Chromosome"/>
</dbReference>
<organism evidence="3 4">
    <name type="scientific">Natronoglycomyces albus</name>
    <dbReference type="NCBI Taxonomy" id="2811108"/>
    <lineage>
        <taxon>Bacteria</taxon>
        <taxon>Bacillati</taxon>
        <taxon>Actinomycetota</taxon>
        <taxon>Actinomycetes</taxon>
        <taxon>Glycomycetales</taxon>
        <taxon>Glycomycetaceae</taxon>
        <taxon>Natronoglycomyces</taxon>
    </lineage>
</organism>
<keyword evidence="4" id="KW-1185">Reference proteome</keyword>
<evidence type="ECO:0008006" key="5">
    <source>
        <dbReference type="Google" id="ProtNLM"/>
    </source>
</evidence>
<accession>A0A895XY81</accession>
<proteinExistence type="predicted"/>
<dbReference type="RefSeq" id="WP_213172589.1">
    <property type="nucleotide sequence ID" value="NZ_CP070496.1"/>
</dbReference>
<protein>
    <recommendedName>
        <fullName evidence="5">Invertebrate defensins family profile domain-containing protein</fullName>
    </recommendedName>
</protein>
<dbReference type="EMBL" id="CP070496">
    <property type="protein sequence ID" value="QSB06578.1"/>
    <property type="molecule type" value="Genomic_DNA"/>
</dbReference>
<name>A0A895XY81_9ACTN</name>
<evidence type="ECO:0000313" key="3">
    <source>
        <dbReference type="EMBL" id="QSB06578.1"/>
    </source>
</evidence>
<reference evidence="3" key="1">
    <citation type="submission" date="2021-02" db="EMBL/GenBank/DDBJ databases">
        <title>Natronoglycomyces albus gen. nov., sp. nov, a haloalkaliphilic actinobacterium from a soda solonchak soil.</title>
        <authorList>
            <person name="Sorokin D.Y."/>
            <person name="Khijniak T.V."/>
            <person name="Zakharycheva A.P."/>
            <person name="Boueva O.V."/>
            <person name="Ariskina E.V."/>
            <person name="Hahnke R.L."/>
            <person name="Bunk B."/>
            <person name="Sproer C."/>
            <person name="Schumann P."/>
            <person name="Evtushenko L.I."/>
            <person name="Kublanov I.V."/>
        </authorList>
    </citation>
    <scope>NUCLEOTIDE SEQUENCE</scope>
    <source>
        <strain evidence="3">DSM 106290</strain>
    </source>
</reference>
<sequence>MFKTLWVTTLLTAVLAVAASATFAAATSTDTGVDLEPLPETANLAIETPQSTSEITLSAETERMLTCPSFDNARYPEVAACPHFPIMCHGGCKRGGYDSGYCNGQKCMCFNWFRPGSNQGERATGAESDSTGHEQFAPGVTFGSKDFS</sequence>
<dbReference type="AlphaFoldDB" id="A0A895XY81"/>
<keyword evidence="2" id="KW-0732">Signal</keyword>
<dbReference type="KEGG" id="nav:JQS30_06665"/>
<feature type="chain" id="PRO_5039160771" description="Invertebrate defensins family profile domain-containing protein" evidence="2">
    <location>
        <begin position="25"/>
        <end position="148"/>
    </location>
</feature>
<feature type="region of interest" description="Disordered" evidence="1">
    <location>
        <begin position="120"/>
        <end position="148"/>
    </location>
</feature>
<evidence type="ECO:0000313" key="4">
    <source>
        <dbReference type="Proteomes" id="UP000662939"/>
    </source>
</evidence>